<keyword evidence="5" id="KW-0547">Nucleotide-binding</keyword>
<dbReference type="InterPro" id="IPR027417">
    <property type="entry name" value="P-loop_NTPase"/>
</dbReference>
<evidence type="ECO:0000256" key="3">
    <source>
        <dbReference type="ARBA" id="ARBA00020776"/>
    </source>
</evidence>
<dbReference type="InterPro" id="IPR021886">
    <property type="entry name" value="MgsA_C"/>
</dbReference>
<evidence type="ECO:0000256" key="1">
    <source>
        <dbReference type="ARBA" id="ARBA00002393"/>
    </source>
</evidence>
<evidence type="ECO:0000256" key="4">
    <source>
        <dbReference type="ARBA" id="ARBA00022705"/>
    </source>
</evidence>
<evidence type="ECO:0000313" key="8">
    <source>
        <dbReference type="EMBL" id="SMC21458.1"/>
    </source>
</evidence>
<dbReference type="GO" id="GO:0000731">
    <property type="term" value="P:DNA synthesis involved in DNA repair"/>
    <property type="evidence" value="ECO:0007669"/>
    <property type="project" value="TreeGrafter"/>
</dbReference>
<dbReference type="InterPro" id="IPR032423">
    <property type="entry name" value="AAA_assoc_2"/>
</dbReference>
<dbReference type="SMART" id="SM00382">
    <property type="entry name" value="AAA"/>
    <property type="match status" value="1"/>
</dbReference>
<evidence type="ECO:0000256" key="2">
    <source>
        <dbReference type="ARBA" id="ARBA00008959"/>
    </source>
</evidence>
<comment type="similarity">
    <text evidence="2">Belongs to the AAA ATPase family. RarA/MGS1/WRNIP1 subfamily.</text>
</comment>
<dbReference type="Gene3D" id="3.40.50.300">
    <property type="entry name" value="P-loop containing nucleotide triphosphate hydrolases"/>
    <property type="match status" value="1"/>
</dbReference>
<dbReference type="InterPro" id="IPR051314">
    <property type="entry name" value="AAA_ATPase_RarA/MGS1/WRNIP1"/>
</dbReference>
<sequence>MDLFTMAMDKNPANKPLAERMRPRNLDEFYGQEKIIGKERLLRRLIETDNLTSIILYGPPGVGKTTLATIISKETKCEFVKINATTIGVKDIKECINKADELIKLYGKRTIFFIDEIHALKRGAQQDVLLNAVEKGTVILIGATTENPYFEINGALLSRSKIFQLEHLSEDEIINILKNIINDSERGYGFLKIDIEPNAFKYIADLSNGDARSAINALELAVLSTNKNNEGKIIINEEIAQECMQKRVINYDKTGDNHYDMASAFIKSMRGSDPDAALYWFARMILGGEDPKFIVRRIIVHASEDVGMADPRAMLIAHAAWNALQTIGMPEARIPIAEAIIYISKAKKSNAVICAVDAAFEDAKNQQYRVPIHLRDAHYKGAKNLENGVSYKYPHNYPGHYVEQQYFPSEIKNKKYYEEDQD</sequence>
<dbReference type="STRING" id="1121291.SAMN02745134_01304"/>
<keyword evidence="9" id="KW-1185">Reference proteome</keyword>
<dbReference type="Gene3D" id="1.20.272.10">
    <property type="match status" value="1"/>
</dbReference>
<organism evidence="8 9">
    <name type="scientific">Clostridium acidisoli DSM 12555</name>
    <dbReference type="NCBI Taxonomy" id="1121291"/>
    <lineage>
        <taxon>Bacteria</taxon>
        <taxon>Bacillati</taxon>
        <taxon>Bacillota</taxon>
        <taxon>Clostridia</taxon>
        <taxon>Eubacteriales</taxon>
        <taxon>Clostridiaceae</taxon>
        <taxon>Clostridium</taxon>
    </lineage>
</organism>
<evidence type="ECO:0000313" key="9">
    <source>
        <dbReference type="Proteomes" id="UP000192468"/>
    </source>
</evidence>
<dbReference type="AlphaFoldDB" id="A0A1W1XCT2"/>
<dbReference type="PANTHER" id="PTHR13779:SF7">
    <property type="entry name" value="ATPASE WRNIP1"/>
    <property type="match status" value="1"/>
</dbReference>
<reference evidence="8 9" key="1">
    <citation type="submission" date="2017-04" db="EMBL/GenBank/DDBJ databases">
        <authorList>
            <person name="Afonso C.L."/>
            <person name="Miller P.J."/>
            <person name="Scott M.A."/>
            <person name="Spackman E."/>
            <person name="Goraichik I."/>
            <person name="Dimitrov K.M."/>
            <person name="Suarez D.L."/>
            <person name="Swayne D.E."/>
        </authorList>
    </citation>
    <scope>NUCLEOTIDE SEQUENCE [LARGE SCALE GENOMIC DNA]</scope>
    <source>
        <strain evidence="8 9">DSM 12555</strain>
    </source>
</reference>
<feature type="domain" description="AAA+ ATPase" evidence="7">
    <location>
        <begin position="50"/>
        <end position="171"/>
    </location>
</feature>
<keyword evidence="4" id="KW-0235">DNA replication</keyword>
<proteinExistence type="inferred from homology"/>
<dbReference type="GO" id="GO:0006261">
    <property type="term" value="P:DNA-templated DNA replication"/>
    <property type="evidence" value="ECO:0007669"/>
    <property type="project" value="TreeGrafter"/>
</dbReference>
<gene>
    <name evidence="8" type="ORF">SAMN02745134_01304</name>
</gene>
<dbReference type="Gene3D" id="1.10.8.60">
    <property type="match status" value="1"/>
</dbReference>
<dbReference type="InterPro" id="IPR003959">
    <property type="entry name" value="ATPase_AAA_core"/>
</dbReference>
<dbReference type="InterPro" id="IPR008921">
    <property type="entry name" value="DNA_pol3_clamp-load_cplx_C"/>
</dbReference>
<dbReference type="CDD" id="cd00009">
    <property type="entry name" value="AAA"/>
    <property type="match status" value="1"/>
</dbReference>
<keyword evidence="6" id="KW-0067">ATP-binding</keyword>
<dbReference type="GO" id="GO:0005524">
    <property type="term" value="F:ATP binding"/>
    <property type="evidence" value="ECO:0007669"/>
    <property type="project" value="UniProtKB-KW"/>
</dbReference>
<protein>
    <recommendedName>
        <fullName evidence="3">Replication-associated recombination protein A</fullName>
    </recommendedName>
</protein>
<dbReference type="FunFam" id="1.20.272.10:FF:000001">
    <property type="entry name" value="Putative AAA family ATPase"/>
    <property type="match status" value="1"/>
</dbReference>
<dbReference type="Gene3D" id="1.10.3710.10">
    <property type="entry name" value="DNA polymerase III clamp loader subunits, C-terminal domain"/>
    <property type="match status" value="1"/>
</dbReference>
<dbReference type="EMBL" id="FWXH01000003">
    <property type="protein sequence ID" value="SMC21458.1"/>
    <property type="molecule type" value="Genomic_DNA"/>
</dbReference>
<evidence type="ECO:0000259" key="7">
    <source>
        <dbReference type="SMART" id="SM00382"/>
    </source>
</evidence>
<comment type="function">
    <text evidence="1">DNA-dependent ATPase that plays important roles in cellular responses to stalled DNA replication processes.</text>
</comment>
<dbReference type="PANTHER" id="PTHR13779">
    <property type="entry name" value="WERNER HELICASE-INTERACTING PROTEIN 1 FAMILY MEMBER"/>
    <property type="match status" value="1"/>
</dbReference>
<dbReference type="InterPro" id="IPR003593">
    <property type="entry name" value="AAA+_ATPase"/>
</dbReference>
<dbReference type="FunFam" id="1.10.8.60:FF:000029">
    <property type="entry name" value="Replication-associated recombination protein A"/>
    <property type="match status" value="1"/>
</dbReference>
<dbReference type="Pfam" id="PF16193">
    <property type="entry name" value="AAA_assoc_2"/>
    <property type="match status" value="1"/>
</dbReference>
<evidence type="ECO:0000256" key="5">
    <source>
        <dbReference type="ARBA" id="ARBA00022741"/>
    </source>
</evidence>
<dbReference type="Pfam" id="PF12002">
    <property type="entry name" value="MgsA_C"/>
    <property type="match status" value="1"/>
</dbReference>
<dbReference type="SUPFAM" id="SSF48019">
    <property type="entry name" value="post-AAA+ oligomerization domain-like"/>
    <property type="match status" value="1"/>
</dbReference>
<dbReference type="Pfam" id="PF00004">
    <property type="entry name" value="AAA"/>
    <property type="match status" value="1"/>
</dbReference>
<dbReference type="GO" id="GO:0008047">
    <property type="term" value="F:enzyme activator activity"/>
    <property type="evidence" value="ECO:0007669"/>
    <property type="project" value="TreeGrafter"/>
</dbReference>
<name>A0A1W1XCT2_9CLOT</name>
<dbReference type="SUPFAM" id="SSF52540">
    <property type="entry name" value="P-loop containing nucleoside triphosphate hydrolases"/>
    <property type="match status" value="1"/>
</dbReference>
<dbReference type="Proteomes" id="UP000192468">
    <property type="component" value="Unassembled WGS sequence"/>
</dbReference>
<accession>A0A1W1XCT2</accession>
<dbReference type="GO" id="GO:0017116">
    <property type="term" value="F:single-stranded DNA helicase activity"/>
    <property type="evidence" value="ECO:0007669"/>
    <property type="project" value="TreeGrafter"/>
</dbReference>
<dbReference type="GO" id="GO:0016887">
    <property type="term" value="F:ATP hydrolysis activity"/>
    <property type="evidence" value="ECO:0007669"/>
    <property type="project" value="InterPro"/>
</dbReference>
<dbReference type="GO" id="GO:0003677">
    <property type="term" value="F:DNA binding"/>
    <property type="evidence" value="ECO:0007669"/>
    <property type="project" value="InterPro"/>
</dbReference>
<dbReference type="RefSeq" id="WP_084114801.1">
    <property type="nucleotide sequence ID" value="NZ_FWXH01000003.1"/>
</dbReference>
<dbReference type="CDD" id="cd18139">
    <property type="entry name" value="HLD_clamp_RarA"/>
    <property type="match status" value="1"/>
</dbReference>
<dbReference type="FunFam" id="3.40.50.300:FF:000137">
    <property type="entry name" value="Replication-associated recombination protein A"/>
    <property type="match status" value="1"/>
</dbReference>
<evidence type="ECO:0000256" key="6">
    <source>
        <dbReference type="ARBA" id="ARBA00022840"/>
    </source>
</evidence>
<dbReference type="OrthoDB" id="9778364at2"/>